<dbReference type="NCBIfam" id="TIGR01414">
    <property type="entry name" value="autotrans_barl"/>
    <property type="match status" value="1"/>
</dbReference>
<accession>A0A0C1E3J5</accession>
<dbReference type="PROSITE" id="PS51208">
    <property type="entry name" value="AUTOTRANSPORTER"/>
    <property type="match status" value="1"/>
</dbReference>
<dbReference type="PANTHER" id="PTHR35037">
    <property type="entry name" value="C-TERMINAL REGION OF AIDA-LIKE PROTEIN"/>
    <property type="match status" value="1"/>
</dbReference>
<dbReference type="InterPro" id="IPR005546">
    <property type="entry name" value="Autotransporte_beta"/>
</dbReference>
<dbReference type="AlphaFoldDB" id="A0A0C1E3J5"/>
<dbReference type="Proteomes" id="UP000031307">
    <property type="component" value="Unassembled WGS sequence"/>
</dbReference>
<gene>
    <name evidence="2" type="ORF">DB43_BR00020</name>
</gene>
<name>A0A0C1E3J5_9BACT</name>
<dbReference type="Gene3D" id="2.40.128.130">
    <property type="entry name" value="Autotransporter beta-domain"/>
    <property type="match status" value="1"/>
</dbReference>
<protein>
    <recommendedName>
        <fullName evidence="1">Autotransporter domain-containing protein</fullName>
    </recommendedName>
</protein>
<evidence type="ECO:0000313" key="2">
    <source>
        <dbReference type="EMBL" id="KIA76057.1"/>
    </source>
</evidence>
<reference evidence="2 3" key="1">
    <citation type="journal article" date="2014" name="Mol. Biol. Evol.">
        <title>Massive expansion of Ubiquitination-related gene families within the Chlamydiae.</title>
        <authorList>
            <person name="Domman D."/>
            <person name="Collingro A."/>
            <person name="Lagkouvardos I."/>
            <person name="Gehre L."/>
            <person name="Weinmaier T."/>
            <person name="Rattei T."/>
            <person name="Subtil A."/>
            <person name="Horn M."/>
        </authorList>
    </citation>
    <scope>NUCLEOTIDE SEQUENCE [LARGE SCALE GENOMIC DNA]</scope>
    <source>
        <strain evidence="2 3">OEW1</strain>
    </source>
</reference>
<dbReference type="InterPro" id="IPR006315">
    <property type="entry name" value="OM_autotransptr_brl_dom"/>
</dbReference>
<feature type="domain" description="Autotransporter" evidence="1">
    <location>
        <begin position="1"/>
        <end position="222"/>
    </location>
</feature>
<dbReference type="EMBL" id="JSAM01000145">
    <property type="protein sequence ID" value="KIA76057.1"/>
    <property type="molecule type" value="Genomic_DNA"/>
</dbReference>
<dbReference type="GO" id="GO:0019867">
    <property type="term" value="C:outer membrane"/>
    <property type="evidence" value="ECO:0007669"/>
    <property type="project" value="InterPro"/>
</dbReference>
<dbReference type="SMART" id="SM00869">
    <property type="entry name" value="Autotransporter"/>
    <property type="match status" value="1"/>
</dbReference>
<dbReference type="InterPro" id="IPR036709">
    <property type="entry name" value="Autotransporte_beta_dom_sf"/>
</dbReference>
<comment type="caution">
    <text evidence="2">The sequence shown here is derived from an EMBL/GenBank/DDBJ whole genome shotgun (WGS) entry which is preliminary data.</text>
</comment>
<dbReference type="SUPFAM" id="SSF103515">
    <property type="entry name" value="Autotransporter"/>
    <property type="match status" value="1"/>
</dbReference>
<dbReference type="Pfam" id="PF03797">
    <property type="entry name" value="Autotransporter"/>
    <property type="match status" value="1"/>
</dbReference>
<evidence type="ECO:0000259" key="1">
    <source>
        <dbReference type="PROSITE" id="PS51208"/>
    </source>
</evidence>
<sequence length="222" mass="24991">MELDIVRPARMSVINLLKLTVRSTATVPVFMEHGLPMRSKNQGLYVDTWLQQGWYRNTINGHGLPQENYRSRSLTTSLELGYGLTLGQSAARHWVIEPQGQLTHIHYRSNDITEKNGTRISKVSEHNVLKRLGMRVSSRPADKVGGLQPFVEVNWLHGQHANTLSFGGTQVANDVPKNRIQLKAGVQGTFSKSWQLWGHIGGERGKNKFSSYEGNIGLKHVW</sequence>
<proteinExistence type="predicted"/>
<dbReference type="PATRIC" id="fig|83552.4.peg.2825"/>
<organism evidence="2 3">
    <name type="scientific">Parachlamydia acanthamoebae</name>
    <dbReference type="NCBI Taxonomy" id="83552"/>
    <lineage>
        <taxon>Bacteria</taxon>
        <taxon>Pseudomonadati</taxon>
        <taxon>Chlamydiota</taxon>
        <taxon>Chlamydiia</taxon>
        <taxon>Parachlamydiales</taxon>
        <taxon>Parachlamydiaceae</taxon>
        <taxon>Parachlamydia</taxon>
    </lineage>
</organism>
<evidence type="ECO:0000313" key="3">
    <source>
        <dbReference type="Proteomes" id="UP000031307"/>
    </source>
</evidence>
<dbReference type="PANTHER" id="PTHR35037:SF3">
    <property type="entry name" value="C-TERMINAL REGION OF AIDA-LIKE PROTEIN"/>
    <property type="match status" value="1"/>
</dbReference>
<dbReference type="InterPro" id="IPR051551">
    <property type="entry name" value="Autotransporter_adhesion"/>
</dbReference>